<gene>
    <name evidence="6" type="ORF">DVR09_03510</name>
</gene>
<feature type="domain" description="Prohead serine protease" evidence="5">
    <location>
        <begin position="72"/>
        <end position="196"/>
    </location>
</feature>
<dbReference type="GO" id="GO:0008233">
    <property type="term" value="F:peptidase activity"/>
    <property type="evidence" value="ECO:0007669"/>
    <property type="project" value="UniProtKB-KW"/>
</dbReference>
<protein>
    <submittedName>
        <fullName evidence="6">HK97 family phage prohead protease</fullName>
    </submittedName>
</protein>
<evidence type="ECO:0000256" key="3">
    <source>
        <dbReference type="ARBA" id="ARBA00022801"/>
    </source>
</evidence>
<dbReference type="AlphaFoldDB" id="A0A345YC63"/>
<keyword evidence="2 6" id="KW-0645">Protease</keyword>
<dbReference type="OrthoDB" id="9804926at2"/>
<dbReference type="InterPro" id="IPR054613">
    <property type="entry name" value="Peptidase_S78_dom"/>
</dbReference>
<evidence type="ECO:0000256" key="2">
    <source>
        <dbReference type="ARBA" id="ARBA00022670"/>
    </source>
</evidence>
<dbReference type="EMBL" id="CP031357">
    <property type="protein sequence ID" value="AXK41515.1"/>
    <property type="molecule type" value="Genomic_DNA"/>
</dbReference>
<evidence type="ECO:0000256" key="1">
    <source>
        <dbReference type="ARBA" id="ARBA00022612"/>
    </source>
</evidence>
<proteinExistence type="predicted"/>
<dbReference type="InterPro" id="IPR006433">
    <property type="entry name" value="Prohead_protease"/>
</dbReference>
<dbReference type="NCBIfam" id="TIGR01543">
    <property type="entry name" value="proheadase_HK97"/>
    <property type="match status" value="1"/>
</dbReference>
<feature type="region of interest" description="Disordered" evidence="4">
    <location>
        <begin position="1"/>
        <end position="69"/>
    </location>
</feature>
<accession>A0A345YC63</accession>
<dbReference type="Pfam" id="PF04586">
    <property type="entry name" value="Peptidase_S78"/>
    <property type="match status" value="1"/>
</dbReference>
<keyword evidence="3" id="KW-0378">Hydrolase</keyword>
<evidence type="ECO:0000259" key="5">
    <source>
        <dbReference type="Pfam" id="PF04586"/>
    </source>
</evidence>
<dbReference type="Proteomes" id="UP000254508">
    <property type="component" value="Chromosome"/>
</dbReference>
<dbReference type="GO" id="GO:0006508">
    <property type="term" value="P:proteolysis"/>
    <property type="evidence" value="ECO:0007669"/>
    <property type="project" value="UniProtKB-KW"/>
</dbReference>
<evidence type="ECO:0000256" key="4">
    <source>
        <dbReference type="SAM" id="MobiDB-lite"/>
    </source>
</evidence>
<sequence length="199" mass="21438">MEGGHRVAGARRSRAAAGRHRGAAGCRGDAVVSREHGSPSPSGWPRGGGPTSPASAAHPPPAPPSREGRPLRIAGYAALFDKVDGARDTIRPGAFARTLAERSGPYPLYWQHRPDRRIGWVETAGEDARGLRIIASIDKAQGRAARLLRTRAVNGLSFGYRARAYRQTPQGRELAEIELFEVSVVTHPLQDGARVHYLS</sequence>
<organism evidence="6 7">
    <name type="scientific">Erythrobacter aureus</name>
    <dbReference type="NCBI Taxonomy" id="2182384"/>
    <lineage>
        <taxon>Bacteria</taxon>
        <taxon>Pseudomonadati</taxon>
        <taxon>Pseudomonadota</taxon>
        <taxon>Alphaproteobacteria</taxon>
        <taxon>Sphingomonadales</taxon>
        <taxon>Erythrobacteraceae</taxon>
        <taxon>Erythrobacter/Porphyrobacter group</taxon>
        <taxon>Erythrobacter</taxon>
    </lineage>
</organism>
<evidence type="ECO:0000313" key="7">
    <source>
        <dbReference type="Proteomes" id="UP000254508"/>
    </source>
</evidence>
<evidence type="ECO:0000313" key="6">
    <source>
        <dbReference type="EMBL" id="AXK41515.1"/>
    </source>
</evidence>
<dbReference type="KEGG" id="err:DVR09_03510"/>
<reference evidence="7" key="1">
    <citation type="submission" date="2018-07" db="EMBL/GenBank/DDBJ databases">
        <title>Genome sequence of Erythrobacter strain YH-07, an antagonistic bacterium isolated from Yellow Sea.</title>
        <authorList>
            <person name="Tang T."/>
            <person name="Liu Q."/>
            <person name="Sun X."/>
        </authorList>
    </citation>
    <scope>NUCLEOTIDE SEQUENCE [LARGE SCALE GENOMIC DNA]</scope>
    <source>
        <strain evidence="7">YH-07</strain>
    </source>
</reference>
<name>A0A345YC63_9SPHN</name>
<keyword evidence="7" id="KW-1185">Reference proteome</keyword>
<feature type="compositionally biased region" description="Basic residues" evidence="4">
    <location>
        <begin position="8"/>
        <end position="22"/>
    </location>
</feature>
<keyword evidence="1" id="KW-1188">Viral release from host cell</keyword>
<dbReference type="SUPFAM" id="SSF50789">
    <property type="entry name" value="Herpes virus serine proteinase, assemblin"/>
    <property type="match status" value="1"/>
</dbReference>